<dbReference type="InterPro" id="IPR029044">
    <property type="entry name" value="Nucleotide-diphossugar_trans"/>
</dbReference>
<evidence type="ECO:0000259" key="1">
    <source>
        <dbReference type="Pfam" id="PF00535"/>
    </source>
</evidence>
<dbReference type="PANTHER" id="PTHR22916:SF3">
    <property type="entry name" value="UDP-GLCNAC:BETAGAL BETA-1,3-N-ACETYLGLUCOSAMINYLTRANSFERASE-LIKE PROTEIN 1"/>
    <property type="match status" value="1"/>
</dbReference>
<accession>A0A0N5A1M8</accession>
<dbReference type="AlphaFoldDB" id="A0A0N5A1M8"/>
<dbReference type="PANTHER" id="PTHR22916">
    <property type="entry name" value="GLYCOSYLTRANSFERASE"/>
    <property type="match status" value="1"/>
</dbReference>
<dbReference type="SUPFAM" id="SSF53448">
    <property type="entry name" value="Nucleotide-diphospho-sugar transferases"/>
    <property type="match status" value="1"/>
</dbReference>
<dbReference type="WBParaSite" id="PTRK_0001552700.1">
    <property type="protein sequence ID" value="PTRK_0001552700.1"/>
    <property type="gene ID" value="PTRK_0001552700"/>
</dbReference>
<sequence length="354" mass="41137">MKQENEIIVSIIIPVKNGEQYLEETLISLFNQKCEGLLLEISIYDDGSIDKTDEIIKKWRDIFVNNNFLFVHSKATTSGGVAYAKHQAIIQSCGEYLCFNDSDDISEEQRVIKQLKFILNENNPKNVLIGTKFNRIPVDSTIRFTRWGNSLSDEQLLTQCYTSNGPTVIAPTWFMSRELYDNVGGFRIDIPKGFPEDLDLFYKILKKGGKIKRVPDYLVTYRYHPNCATFNINENTIWDMRVNEISNVILSKWNSFSIWSVGKQGKKFFRSLSLENQNKVQAFCDCDKKKLGRNYLEVYDEKKRLVTYRIPIVPISEIEPPVVICVKLDMTNGHLEKYIDIKNWVEGRDFFHFS</sequence>
<evidence type="ECO:0000313" key="3">
    <source>
        <dbReference type="WBParaSite" id="PTRK_0001552700.1"/>
    </source>
</evidence>
<name>A0A0N5A1M8_PARTI</name>
<reference evidence="3" key="1">
    <citation type="submission" date="2017-02" db="UniProtKB">
        <authorList>
            <consortium name="WormBaseParasite"/>
        </authorList>
    </citation>
    <scope>IDENTIFICATION</scope>
</reference>
<organism evidence="2 3">
    <name type="scientific">Parastrongyloides trichosuri</name>
    <name type="common">Possum-specific nematode worm</name>
    <dbReference type="NCBI Taxonomy" id="131310"/>
    <lineage>
        <taxon>Eukaryota</taxon>
        <taxon>Metazoa</taxon>
        <taxon>Ecdysozoa</taxon>
        <taxon>Nematoda</taxon>
        <taxon>Chromadorea</taxon>
        <taxon>Rhabditida</taxon>
        <taxon>Tylenchina</taxon>
        <taxon>Panagrolaimomorpha</taxon>
        <taxon>Strongyloidoidea</taxon>
        <taxon>Strongyloididae</taxon>
        <taxon>Parastrongyloides</taxon>
    </lineage>
</organism>
<dbReference type="InterPro" id="IPR001173">
    <property type="entry name" value="Glyco_trans_2-like"/>
</dbReference>
<keyword evidence="2" id="KW-1185">Reference proteome</keyword>
<feature type="domain" description="Glycosyltransferase 2-like" evidence="1">
    <location>
        <begin position="10"/>
        <end position="183"/>
    </location>
</feature>
<evidence type="ECO:0000313" key="2">
    <source>
        <dbReference type="Proteomes" id="UP000038045"/>
    </source>
</evidence>
<protein>
    <submittedName>
        <fullName evidence="3">Glyco_trans_2-like domain-containing protein</fullName>
    </submittedName>
</protein>
<proteinExistence type="predicted"/>
<dbReference type="Proteomes" id="UP000038045">
    <property type="component" value="Unplaced"/>
</dbReference>
<dbReference type="Pfam" id="PF00535">
    <property type="entry name" value="Glycos_transf_2"/>
    <property type="match status" value="1"/>
</dbReference>
<dbReference type="GO" id="GO:0016758">
    <property type="term" value="F:hexosyltransferase activity"/>
    <property type="evidence" value="ECO:0007669"/>
    <property type="project" value="UniProtKB-ARBA"/>
</dbReference>
<dbReference type="Gene3D" id="3.90.550.10">
    <property type="entry name" value="Spore Coat Polysaccharide Biosynthesis Protein SpsA, Chain A"/>
    <property type="match status" value="1"/>
</dbReference>
<dbReference type="STRING" id="131310.A0A0N5A1M8"/>